<gene>
    <name evidence="1" type="ORF">A6X21_06140</name>
</gene>
<protein>
    <submittedName>
        <fullName evidence="1">Uncharacterized protein</fullName>
    </submittedName>
</protein>
<dbReference type="EMBL" id="LYDR01000113">
    <property type="protein sequence ID" value="ODA30197.1"/>
    <property type="molecule type" value="Genomic_DNA"/>
</dbReference>
<evidence type="ECO:0000313" key="1">
    <source>
        <dbReference type="EMBL" id="ODA30197.1"/>
    </source>
</evidence>
<name>A0A1C3EAB6_9PLAN</name>
<keyword evidence="2" id="KW-1185">Reference proteome</keyword>
<dbReference type="AlphaFoldDB" id="A0A1C3EAB6"/>
<evidence type="ECO:0000313" key="2">
    <source>
        <dbReference type="Proteomes" id="UP000094828"/>
    </source>
</evidence>
<accession>A0A1C3EAB6</accession>
<organism evidence="1 2">
    <name type="scientific">Planctopirus hydrillae</name>
    <dbReference type="NCBI Taxonomy" id="1841610"/>
    <lineage>
        <taxon>Bacteria</taxon>
        <taxon>Pseudomonadati</taxon>
        <taxon>Planctomycetota</taxon>
        <taxon>Planctomycetia</taxon>
        <taxon>Planctomycetales</taxon>
        <taxon>Planctomycetaceae</taxon>
        <taxon>Planctopirus</taxon>
    </lineage>
</organism>
<dbReference type="Proteomes" id="UP000094828">
    <property type="component" value="Unassembled WGS sequence"/>
</dbReference>
<proteinExistence type="predicted"/>
<sequence length="78" mass="8415">MAKASLEAMNRSSSQFKPRFLFGGSGACCLIGGWGQTSSFSLRFWLSKLIANMIESQRDMGGCICAGCDQELGPDEDI</sequence>
<reference evidence="1 2" key="1">
    <citation type="submission" date="2016-05" db="EMBL/GenBank/DDBJ databases">
        <title>Genomic and physiological characterization of Planctopirus sp. isolated from fresh water lake.</title>
        <authorList>
            <person name="Subhash Y."/>
            <person name="Ramana C."/>
        </authorList>
    </citation>
    <scope>NUCLEOTIDE SEQUENCE [LARGE SCALE GENOMIC DNA]</scope>
    <source>
        <strain evidence="1 2">JC280</strain>
    </source>
</reference>
<comment type="caution">
    <text evidence="1">The sequence shown here is derived from an EMBL/GenBank/DDBJ whole genome shotgun (WGS) entry which is preliminary data.</text>
</comment>